<dbReference type="InterPro" id="IPR013783">
    <property type="entry name" value="Ig-like_fold"/>
</dbReference>
<dbReference type="InterPro" id="IPR016148">
    <property type="entry name" value="Pili_assmbl_chaperone_C"/>
</dbReference>
<evidence type="ECO:0000256" key="2">
    <source>
        <dbReference type="ARBA" id="ARBA00007399"/>
    </source>
</evidence>
<evidence type="ECO:0000256" key="7">
    <source>
        <dbReference type="ARBA" id="ARBA00023319"/>
    </source>
</evidence>
<dbReference type="InterPro" id="IPR036316">
    <property type="entry name" value="Pili_assmbl_chap_C_dom_sf"/>
</dbReference>
<dbReference type="InterPro" id="IPR008962">
    <property type="entry name" value="PapD-like_sf"/>
</dbReference>
<dbReference type="InterPro" id="IPR001829">
    <property type="entry name" value="Pili_assmbl_chaperone_bac"/>
</dbReference>
<dbReference type="SUPFAM" id="SSF49354">
    <property type="entry name" value="PapD-like"/>
    <property type="match status" value="1"/>
</dbReference>
<dbReference type="RefSeq" id="WP_179601688.1">
    <property type="nucleotide sequence ID" value="NZ_CP060201.1"/>
</dbReference>
<evidence type="ECO:0000256" key="3">
    <source>
        <dbReference type="ARBA" id="ARBA00022558"/>
    </source>
</evidence>
<proteinExistence type="inferred from homology"/>
<keyword evidence="7" id="KW-0393">Immunoglobulin domain</keyword>
<dbReference type="PANTHER" id="PTHR30251:SF5">
    <property type="entry name" value="FIMBRIAL CHAPARONE PROTEIN"/>
    <property type="match status" value="1"/>
</dbReference>
<feature type="domain" description="Pili assembly chaperone C-terminal" evidence="11">
    <location>
        <begin position="166"/>
        <end position="226"/>
    </location>
</feature>
<gene>
    <name evidence="12" type="ORF">GGI48_30410</name>
</gene>
<evidence type="ECO:0000313" key="12">
    <source>
        <dbReference type="EMBL" id="QNH77500.1"/>
    </source>
</evidence>
<dbReference type="InterPro" id="IPR018046">
    <property type="entry name" value="Pili_assmbl_chaperone_CS"/>
</dbReference>
<keyword evidence="5" id="KW-0574">Periplasm</keyword>
<dbReference type="GO" id="GO:0071555">
    <property type="term" value="P:cell wall organization"/>
    <property type="evidence" value="ECO:0007669"/>
    <property type="project" value="InterPro"/>
</dbReference>
<comment type="subcellular location">
    <subcellularLocation>
        <location evidence="1 8">Periplasm</location>
    </subcellularLocation>
</comment>
<name>A0A7G8YPA2_9PSED</name>
<feature type="chain" id="PRO_5030163618" evidence="9">
    <location>
        <begin position="25"/>
        <end position="243"/>
    </location>
</feature>
<reference evidence="13" key="1">
    <citation type="journal article" date="2020" name="Microbiol. Resour. Announc.">
        <title>Complete genome sequences of four natural Pseudomonas isolates that catabolize a wide range of aromatic compounds relevant to lignin valorization.</title>
        <authorList>
            <person name="Hatmaker E.A."/>
            <person name="Presley G."/>
            <person name="Cannon O."/>
            <person name="Guss A.M."/>
            <person name="Elkins J.G."/>
        </authorList>
    </citation>
    <scope>NUCLEOTIDE SEQUENCE [LARGE SCALE GENOMIC DNA]</scope>
    <source>
        <strain evidence="13">H1F5C</strain>
    </source>
</reference>
<dbReference type="PRINTS" id="PR00969">
    <property type="entry name" value="CHAPERONPILI"/>
</dbReference>
<evidence type="ECO:0000256" key="9">
    <source>
        <dbReference type="SAM" id="SignalP"/>
    </source>
</evidence>
<dbReference type="FunFam" id="2.60.40.10:FF:000458">
    <property type="entry name" value="Molecular chaperone FimC"/>
    <property type="match status" value="1"/>
</dbReference>
<dbReference type="InterPro" id="IPR050643">
    <property type="entry name" value="Periplasmic_pilus_chap"/>
</dbReference>
<feature type="domain" description="Pili assembly chaperone N-terminal" evidence="10">
    <location>
        <begin position="26"/>
        <end position="143"/>
    </location>
</feature>
<keyword evidence="4 9" id="KW-0732">Signal</keyword>
<dbReference type="PROSITE" id="PS00635">
    <property type="entry name" value="PILI_CHAPERONE"/>
    <property type="match status" value="1"/>
</dbReference>
<dbReference type="Pfam" id="PF00345">
    <property type="entry name" value="PapD_N"/>
    <property type="match status" value="1"/>
</dbReference>
<dbReference type="GO" id="GO:0030288">
    <property type="term" value="C:outer membrane-bounded periplasmic space"/>
    <property type="evidence" value="ECO:0007669"/>
    <property type="project" value="InterPro"/>
</dbReference>
<dbReference type="Proteomes" id="UP000515277">
    <property type="component" value="Chromosome"/>
</dbReference>
<dbReference type="EMBL" id="CP060201">
    <property type="protein sequence ID" value="QNH77500.1"/>
    <property type="molecule type" value="Genomic_DNA"/>
</dbReference>
<evidence type="ECO:0000259" key="10">
    <source>
        <dbReference type="Pfam" id="PF00345"/>
    </source>
</evidence>
<accession>A0A7G8YPA2</accession>
<dbReference type="InterPro" id="IPR016147">
    <property type="entry name" value="Pili_assmbl_chaperone_N"/>
</dbReference>
<evidence type="ECO:0000256" key="1">
    <source>
        <dbReference type="ARBA" id="ARBA00004418"/>
    </source>
</evidence>
<organism evidence="12 13">
    <name type="scientific">Pseudomonas protegens</name>
    <dbReference type="NCBI Taxonomy" id="380021"/>
    <lineage>
        <taxon>Bacteria</taxon>
        <taxon>Pseudomonadati</taxon>
        <taxon>Pseudomonadota</taxon>
        <taxon>Gammaproteobacteria</taxon>
        <taxon>Pseudomonadales</taxon>
        <taxon>Pseudomonadaceae</taxon>
        <taxon>Pseudomonas</taxon>
    </lineage>
</organism>
<comment type="similarity">
    <text evidence="2 8">Belongs to the periplasmic pilus chaperone family.</text>
</comment>
<dbReference type="AlphaFoldDB" id="A0A7G8YPA2"/>
<evidence type="ECO:0000256" key="6">
    <source>
        <dbReference type="ARBA" id="ARBA00023186"/>
    </source>
</evidence>
<dbReference type="Pfam" id="PF02753">
    <property type="entry name" value="PapD_C"/>
    <property type="match status" value="1"/>
</dbReference>
<evidence type="ECO:0000256" key="4">
    <source>
        <dbReference type="ARBA" id="ARBA00022729"/>
    </source>
</evidence>
<evidence type="ECO:0000259" key="11">
    <source>
        <dbReference type="Pfam" id="PF02753"/>
    </source>
</evidence>
<keyword evidence="6 8" id="KW-0143">Chaperone</keyword>
<protein>
    <submittedName>
        <fullName evidence="12">Fimbria/pilus periplasmic chaperone</fullName>
    </submittedName>
</protein>
<evidence type="ECO:0000256" key="5">
    <source>
        <dbReference type="ARBA" id="ARBA00022764"/>
    </source>
</evidence>
<evidence type="ECO:0000256" key="8">
    <source>
        <dbReference type="RuleBase" id="RU003918"/>
    </source>
</evidence>
<dbReference type="PANTHER" id="PTHR30251">
    <property type="entry name" value="PILUS ASSEMBLY CHAPERONE"/>
    <property type="match status" value="1"/>
</dbReference>
<dbReference type="SUPFAM" id="SSF49584">
    <property type="entry name" value="Periplasmic chaperone C-domain"/>
    <property type="match status" value="1"/>
</dbReference>
<sequence length="243" mass="27663">MNIPPLKWLAVACCFALPGLAPQAAISLDRTRVIFDGEKKSVSLNIRNDNSELPYLAQSWIENDQQQKVTAPIIVLPPLQRLEPSTGGQVKLLKTPEAEQLPKDRESLFYFNLREVPPRSETSNTMQIALQTKIKLFYRPQEIAPDKNIVWQERLIVSKLPGGFQVENPTPYFITINDLQDVSDKRSESNFEPVMLAPFSSKKLEPETHNIKQPVITYINDYGGYHKLSYRCEQVSCSFKQGN</sequence>
<dbReference type="Gene3D" id="2.60.40.10">
    <property type="entry name" value="Immunoglobulins"/>
    <property type="match status" value="2"/>
</dbReference>
<keyword evidence="3" id="KW-1029">Fimbrium biogenesis</keyword>
<feature type="signal peptide" evidence="9">
    <location>
        <begin position="1"/>
        <end position="24"/>
    </location>
</feature>
<evidence type="ECO:0000313" key="13">
    <source>
        <dbReference type="Proteomes" id="UP000515277"/>
    </source>
</evidence>